<feature type="non-terminal residue" evidence="1">
    <location>
        <position position="225"/>
    </location>
</feature>
<sequence>KCGKVEGVRLNKYTKGPAAILLNGTRTFKVNLKNNIPSSVTVGGHSLTFLYAGQRKTCYKYGHEGHLAIDCHTKEIVKVSIYNEEDFPAIQLSGEIQSARPDVKEGKETRYGIEREVPAQTIIQDAVDSNHATHPDGSENAVQETSTTFEAEIHTERNTGDQTKGKISYGNMEFDKTVDDMEPINMTETYRMEKIVELTCTVLCHQAETRKMQTRKIRTNQGKIT</sequence>
<protein>
    <submittedName>
        <fullName evidence="1">Uncharacterized protein</fullName>
    </submittedName>
</protein>
<dbReference type="EMBL" id="JAHLQT010002534">
    <property type="protein sequence ID" value="KAG7176913.1"/>
    <property type="molecule type" value="Genomic_DNA"/>
</dbReference>
<accession>A0A8J5TSZ8</accession>
<name>A0A8J5TSZ8_HOMAM</name>
<keyword evidence="2" id="KW-1185">Reference proteome</keyword>
<organism evidence="1 2">
    <name type="scientific">Homarus americanus</name>
    <name type="common">American lobster</name>
    <dbReference type="NCBI Taxonomy" id="6706"/>
    <lineage>
        <taxon>Eukaryota</taxon>
        <taxon>Metazoa</taxon>
        <taxon>Ecdysozoa</taxon>
        <taxon>Arthropoda</taxon>
        <taxon>Crustacea</taxon>
        <taxon>Multicrustacea</taxon>
        <taxon>Malacostraca</taxon>
        <taxon>Eumalacostraca</taxon>
        <taxon>Eucarida</taxon>
        <taxon>Decapoda</taxon>
        <taxon>Pleocyemata</taxon>
        <taxon>Astacidea</taxon>
        <taxon>Nephropoidea</taxon>
        <taxon>Nephropidae</taxon>
        <taxon>Homarus</taxon>
    </lineage>
</organism>
<dbReference type="AlphaFoldDB" id="A0A8J5TSZ8"/>
<dbReference type="Proteomes" id="UP000747542">
    <property type="component" value="Unassembled WGS sequence"/>
</dbReference>
<reference evidence="1" key="1">
    <citation type="journal article" date="2021" name="Sci. Adv.">
        <title>The American lobster genome reveals insights on longevity, neural, and immune adaptations.</title>
        <authorList>
            <person name="Polinski J.M."/>
            <person name="Zimin A.V."/>
            <person name="Clark K.F."/>
            <person name="Kohn A.B."/>
            <person name="Sadowski N."/>
            <person name="Timp W."/>
            <person name="Ptitsyn A."/>
            <person name="Khanna P."/>
            <person name="Romanova D.Y."/>
            <person name="Williams P."/>
            <person name="Greenwood S.J."/>
            <person name="Moroz L.L."/>
            <person name="Walt D.R."/>
            <person name="Bodnar A.G."/>
        </authorList>
    </citation>
    <scope>NUCLEOTIDE SEQUENCE</scope>
    <source>
        <strain evidence="1">GMGI-L3</strain>
    </source>
</reference>
<gene>
    <name evidence="1" type="ORF">Hamer_G000117</name>
</gene>
<comment type="caution">
    <text evidence="1">The sequence shown here is derived from an EMBL/GenBank/DDBJ whole genome shotgun (WGS) entry which is preliminary data.</text>
</comment>
<evidence type="ECO:0000313" key="2">
    <source>
        <dbReference type="Proteomes" id="UP000747542"/>
    </source>
</evidence>
<feature type="non-terminal residue" evidence="1">
    <location>
        <position position="1"/>
    </location>
</feature>
<evidence type="ECO:0000313" key="1">
    <source>
        <dbReference type="EMBL" id="KAG7176913.1"/>
    </source>
</evidence>
<proteinExistence type="predicted"/>